<evidence type="ECO:0000313" key="2">
    <source>
        <dbReference type="Proteomes" id="UP000192328"/>
    </source>
</evidence>
<comment type="caution">
    <text evidence="1">The sequence shown here is derived from an EMBL/GenBank/DDBJ whole genome shotgun (WGS) entry which is preliminary data.</text>
</comment>
<organism evidence="1 2">
    <name type="scientific">Aristaeella lactis</name>
    <dbReference type="NCBI Taxonomy" id="3046383"/>
    <lineage>
        <taxon>Bacteria</taxon>
        <taxon>Bacillati</taxon>
        <taxon>Bacillota</taxon>
        <taxon>Clostridia</taxon>
        <taxon>Eubacteriales</taxon>
        <taxon>Aristaeellaceae</taxon>
        <taxon>Aristaeella</taxon>
    </lineage>
</organism>
<dbReference type="Proteomes" id="UP000192328">
    <property type="component" value="Unassembled WGS sequence"/>
</dbReference>
<gene>
    <name evidence="1" type="ORF">SAMN06297397_3015</name>
</gene>
<evidence type="ECO:0000313" key="1">
    <source>
        <dbReference type="EMBL" id="SMC88603.1"/>
    </source>
</evidence>
<reference evidence="1" key="1">
    <citation type="submission" date="2017-04" db="EMBL/GenBank/DDBJ databases">
        <authorList>
            <person name="Varghese N."/>
            <person name="Submissions S."/>
        </authorList>
    </citation>
    <scope>NUCLEOTIDE SEQUENCE</scope>
    <source>
        <strain evidence="1">WTE2008</strain>
    </source>
</reference>
<accession>A0AC61PQ45</accession>
<protein>
    <submittedName>
        <fullName evidence="1">N-acetylglutamate synthase, GNAT family</fullName>
    </submittedName>
</protein>
<name>A0AC61PQ45_9FIRM</name>
<proteinExistence type="predicted"/>
<dbReference type="EMBL" id="FWXZ01000008">
    <property type="protein sequence ID" value="SMC88603.1"/>
    <property type="molecule type" value="Genomic_DNA"/>
</dbReference>
<keyword evidence="2" id="KW-1185">Reference proteome</keyword>
<sequence>MIKEITDPAEKQAIARNVLEALTDWFGIEESREDYISHSADWTFLAAKDDHNVVGFLCLKETGKATVELAVMGVLKDYHRRGIGRQLVEKAKEIARAQGYEFMQVKTVKMGVYDDYDKTNHFYISCGFKELEVFPLLWDEWNPCQVYVMSLNR</sequence>